<feature type="domain" description="Amidohydrolase 3" evidence="1">
    <location>
        <begin position="40"/>
        <end position="550"/>
    </location>
</feature>
<dbReference type="Proteomes" id="UP001375240">
    <property type="component" value="Unassembled WGS sequence"/>
</dbReference>
<dbReference type="Gene3D" id="2.30.40.10">
    <property type="entry name" value="Urease, subunit C, domain 1"/>
    <property type="match status" value="1"/>
</dbReference>
<dbReference type="GO" id="GO:0016810">
    <property type="term" value="F:hydrolase activity, acting on carbon-nitrogen (but not peptide) bonds"/>
    <property type="evidence" value="ECO:0007669"/>
    <property type="project" value="InterPro"/>
</dbReference>
<dbReference type="InterPro" id="IPR033932">
    <property type="entry name" value="YtcJ-like"/>
</dbReference>
<dbReference type="EMBL" id="JAVHNQ010000002">
    <property type="protein sequence ID" value="KAK6354649.1"/>
    <property type="molecule type" value="Genomic_DNA"/>
</dbReference>
<dbReference type="Gene3D" id="3.10.310.70">
    <property type="match status" value="1"/>
</dbReference>
<dbReference type="SUPFAM" id="SSF51338">
    <property type="entry name" value="Composite domain of metallo-dependent hydrolases"/>
    <property type="match status" value="1"/>
</dbReference>
<dbReference type="InterPro" id="IPR032466">
    <property type="entry name" value="Metal_Hydrolase"/>
</dbReference>
<evidence type="ECO:0000313" key="2">
    <source>
        <dbReference type="EMBL" id="KAK6354649.1"/>
    </source>
</evidence>
<proteinExistence type="predicted"/>
<reference evidence="2 3" key="1">
    <citation type="submission" date="2019-10" db="EMBL/GenBank/DDBJ databases">
        <authorList>
            <person name="Palmer J.M."/>
        </authorList>
    </citation>
    <scope>NUCLEOTIDE SEQUENCE [LARGE SCALE GENOMIC DNA]</scope>
    <source>
        <strain evidence="2 3">TWF696</strain>
    </source>
</reference>
<dbReference type="Gene3D" id="3.20.20.140">
    <property type="entry name" value="Metal-dependent hydrolases"/>
    <property type="match status" value="1"/>
</dbReference>
<gene>
    <name evidence="2" type="ORF">TWF696_003789</name>
</gene>
<keyword evidence="3" id="KW-1185">Reference proteome</keyword>
<dbReference type="Pfam" id="PF07969">
    <property type="entry name" value="Amidohydro_3"/>
    <property type="match status" value="1"/>
</dbReference>
<dbReference type="InterPro" id="IPR011059">
    <property type="entry name" value="Metal-dep_hydrolase_composite"/>
</dbReference>
<dbReference type="SUPFAM" id="SSF51556">
    <property type="entry name" value="Metallo-dependent hydrolases"/>
    <property type="match status" value="1"/>
</dbReference>
<evidence type="ECO:0000259" key="1">
    <source>
        <dbReference type="Pfam" id="PF07969"/>
    </source>
</evidence>
<organism evidence="2 3">
    <name type="scientific">Orbilia brochopaga</name>
    <dbReference type="NCBI Taxonomy" id="3140254"/>
    <lineage>
        <taxon>Eukaryota</taxon>
        <taxon>Fungi</taxon>
        <taxon>Dikarya</taxon>
        <taxon>Ascomycota</taxon>
        <taxon>Pezizomycotina</taxon>
        <taxon>Orbiliomycetes</taxon>
        <taxon>Orbiliales</taxon>
        <taxon>Orbiliaceae</taxon>
        <taxon>Orbilia</taxon>
    </lineage>
</organism>
<dbReference type="InterPro" id="IPR013108">
    <property type="entry name" value="Amidohydro_3"/>
</dbReference>
<comment type="caution">
    <text evidence="2">The sequence shown here is derived from an EMBL/GenBank/DDBJ whole genome shotgun (WGS) entry which is preliminary data.</text>
</comment>
<dbReference type="CDD" id="cd01300">
    <property type="entry name" value="YtcJ_like"/>
    <property type="match status" value="1"/>
</dbReference>
<sequence>MSNGKLSAVEALAIKDGKVLATGPLLYLKNITDSSRELRDIGDNIILPGFVEPHLHIMLSALLKGYLLDISPLRTPTFEAAIAALNAELPNVKPGQWLFAHGYDPSRLDWHDLSMKSLDKEVSSTVPILIINASGHLAYANSKAFALANVTQDTPDPEGGEYARDSSGKLTGVLVEAGAISPFAAIGEAANIARMPLIKDGLKEVLSQWLEKGVTTVLDAGLGLTALTEFDLIANLTECSPIRIFGAVADYKPDDAQRMLGSGPMPSGGFKKKNLTVRTVKLFSDGSTQGFTAAVKQDYRLEHFPAYFNNRTKGVLVWPDANQVDGGRDGYNTTLREEMLKWMQRGYQIMVHSNGDRSSQVVMDAYEDIFAAYPELHPRRSGIIHRIEHFTVTERSQIRRAGKLGLGVSHTMGHVYYWGNVFRNAVLGRARGERVDPVADDAAYDLVYSFNSDSPVTDVNPLLWVFTAITRRIFKTADTLGRSQGVNLERALRGVTSNPAKQILHDNQVGTLEAGKQADFIMLGGDLRRFNWKNGTPDEIPRVLETWIGGIRRFLYTA</sequence>
<dbReference type="AlphaFoldDB" id="A0AAV9V5D7"/>
<accession>A0AAV9V5D7</accession>
<dbReference type="PANTHER" id="PTHR22642">
    <property type="entry name" value="IMIDAZOLONEPROPIONASE"/>
    <property type="match status" value="1"/>
</dbReference>
<protein>
    <recommendedName>
        <fullName evidence="1">Amidohydrolase 3 domain-containing protein</fullName>
    </recommendedName>
</protein>
<dbReference type="PANTHER" id="PTHR22642:SF2">
    <property type="entry name" value="PROTEIN LONG AFTER FAR-RED 3"/>
    <property type="match status" value="1"/>
</dbReference>
<evidence type="ECO:0000313" key="3">
    <source>
        <dbReference type="Proteomes" id="UP001375240"/>
    </source>
</evidence>
<name>A0AAV9V5D7_9PEZI</name>